<accession>A0A4P2VN58</accession>
<dbReference type="SUPFAM" id="SSF56973">
    <property type="entry name" value="Aerolisin/ETX pore-forming domain"/>
    <property type="match status" value="1"/>
</dbReference>
<dbReference type="KEGG" id="sbf:JCM31447_29420"/>
<evidence type="ECO:0000313" key="1">
    <source>
        <dbReference type="EMBL" id="BBH54471.1"/>
    </source>
</evidence>
<proteinExistence type="predicted"/>
<evidence type="ECO:0000313" key="2">
    <source>
        <dbReference type="Proteomes" id="UP000291236"/>
    </source>
</evidence>
<gene>
    <name evidence="1" type="ORF">JCM31447_29420</name>
</gene>
<dbReference type="RefSeq" id="WP_130612272.1">
    <property type="nucleotide sequence ID" value="NZ_AP019368.1"/>
</dbReference>
<dbReference type="AlphaFoldDB" id="A0A4P2VN58"/>
<keyword evidence="2" id="KW-1185">Reference proteome</keyword>
<organism evidence="1 2">
    <name type="scientific">Fluviispira sanaruensis</name>
    <dbReference type="NCBI Taxonomy" id="2493639"/>
    <lineage>
        <taxon>Bacteria</taxon>
        <taxon>Pseudomonadati</taxon>
        <taxon>Bdellovibrionota</taxon>
        <taxon>Oligoflexia</taxon>
        <taxon>Silvanigrellales</taxon>
        <taxon>Silvanigrellaceae</taxon>
        <taxon>Fluviispira</taxon>
    </lineage>
</organism>
<reference evidence="1 2" key="1">
    <citation type="submission" date="2018-12" db="EMBL/GenBank/DDBJ databases">
        <title>Rubrispira sanarue gen. nov., sp., nov., a member of the order Silvanigrellales, isolated from a brackish lake in Hamamatsu Japan.</title>
        <authorList>
            <person name="Maejima Y."/>
            <person name="Iino T."/>
            <person name="Muraguchi Y."/>
            <person name="Fukuda K."/>
            <person name="Nojiri H."/>
            <person name="Ohkuma M."/>
            <person name="Moriuchi R."/>
            <person name="Dohra H."/>
            <person name="Kimbara K."/>
            <person name="Shintani M."/>
        </authorList>
    </citation>
    <scope>NUCLEOTIDE SEQUENCE [LARGE SCALE GENOMIC DNA]</scope>
    <source>
        <strain evidence="1 2">RF1110005</strain>
    </source>
</reference>
<name>A0A4P2VN58_FLUSA</name>
<dbReference type="Gene3D" id="2.170.15.10">
    <property type="entry name" value="Proaerolysin, chain A, domain 3"/>
    <property type="match status" value="1"/>
</dbReference>
<dbReference type="EMBL" id="AP019368">
    <property type="protein sequence ID" value="BBH54471.1"/>
    <property type="molecule type" value="Genomic_DNA"/>
</dbReference>
<sequence>MPINLEIISGSDVFNTEVLPFGYEEHFITPEEREMFNIGKDSQLKSAVENHFGERPEDVHLLPEDYPWGKIYNDYNWSPVKASYYVADISILDVQQEKVIISQKEFENKSSIAATYNASITESVANTIESSWNSSNKLSGGFNIKGKFSVLAVETEATTSIGFEHTWGKGGTTRHMTTVGTTTGLSVTLKPKEAVIAELTATRGRLKVEINYNVLLSGSILANYYPPYKDHHFWFLPIRKVLDKKSTKKVTENILINYYSNTKVVLRDKKSSKIIKSMNI</sequence>
<dbReference type="CDD" id="cd20235">
    <property type="entry name" value="PFM_spherulin-2a-like"/>
    <property type="match status" value="1"/>
</dbReference>
<dbReference type="OrthoDB" id="3668814at2"/>
<protein>
    <submittedName>
        <fullName evidence="1">Follicular epithelium yolk protein subunit</fullName>
    </submittedName>
</protein>
<dbReference type="Proteomes" id="UP000291236">
    <property type="component" value="Chromosome"/>
</dbReference>